<dbReference type="OrthoDB" id="1776264at2"/>
<evidence type="ECO:0000256" key="1">
    <source>
        <dbReference type="SAM" id="MobiDB-lite"/>
    </source>
</evidence>
<evidence type="ECO:0000313" key="2">
    <source>
        <dbReference type="EMBL" id="AWV97089.1"/>
    </source>
</evidence>
<protein>
    <submittedName>
        <fullName evidence="2">Uncharacterized protein</fullName>
    </submittedName>
</protein>
<dbReference type="KEGG" id="als:DJ013_02415"/>
<sequence>MADGNPDDNLKITLDPQLKHPKKSSQTLDRGFKVDDMLIVLDFFDGGERDKVTISLNGKVPVNMELKDPTCERQYKKYKGTDDSSAIS</sequence>
<evidence type="ECO:0000313" key="3">
    <source>
        <dbReference type="Proteomes" id="UP000249873"/>
    </source>
</evidence>
<dbReference type="Proteomes" id="UP000249873">
    <property type="component" value="Chromosome"/>
</dbReference>
<organism evidence="2 3">
    <name type="scientific">Arcticibacterium luteifluviistationis</name>
    <dbReference type="NCBI Taxonomy" id="1784714"/>
    <lineage>
        <taxon>Bacteria</taxon>
        <taxon>Pseudomonadati</taxon>
        <taxon>Bacteroidota</taxon>
        <taxon>Cytophagia</taxon>
        <taxon>Cytophagales</taxon>
        <taxon>Leadbetterellaceae</taxon>
        <taxon>Arcticibacterium</taxon>
    </lineage>
</organism>
<dbReference type="AlphaFoldDB" id="A0A2Z4G7F8"/>
<keyword evidence="3" id="KW-1185">Reference proteome</keyword>
<name>A0A2Z4G7F8_9BACT</name>
<gene>
    <name evidence="2" type="ORF">DJ013_02415</name>
</gene>
<reference evidence="2 3" key="1">
    <citation type="submission" date="2018-05" db="EMBL/GenBank/DDBJ databases">
        <title>Complete genome sequence of Arcticibacterium luteifluviistationis SM1504T, a cytophagaceae bacterium isolated from Arctic surface seawater.</title>
        <authorList>
            <person name="Li Y."/>
            <person name="Qin Q.-L."/>
        </authorList>
    </citation>
    <scope>NUCLEOTIDE SEQUENCE [LARGE SCALE GENOMIC DNA]</scope>
    <source>
        <strain evidence="2 3">SM1504</strain>
    </source>
</reference>
<dbReference type="RefSeq" id="WP_111370191.1">
    <property type="nucleotide sequence ID" value="NZ_CP029480.1"/>
</dbReference>
<accession>A0A2Z4G7F8</accession>
<dbReference type="EMBL" id="CP029480">
    <property type="protein sequence ID" value="AWV97089.1"/>
    <property type="molecule type" value="Genomic_DNA"/>
</dbReference>
<feature type="region of interest" description="Disordered" evidence="1">
    <location>
        <begin position="1"/>
        <end position="27"/>
    </location>
</feature>
<proteinExistence type="predicted"/>